<comment type="cofactor">
    <cofactor evidence="1 6">
        <name>pyridoxal 5'-phosphate</name>
        <dbReference type="ChEBI" id="CHEBI:597326"/>
    </cofactor>
</comment>
<evidence type="ECO:0000256" key="5">
    <source>
        <dbReference type="PIRSR" id="PIRSR001434-2"/>
    </source>
</evidence>
<evidence type="ECO:0000256" key="4">
    <source>
        <dbReference type="ARBA" id="ARBA00022898"/>
    </source>
</evidence>
<evidence type="ECO:0000256" key="6">
    <source>
        <dbReference type="RuleBase" id="RU362118"/>
    </source>
</evidence>
<dbReference type="EC" id="4.4.1.11" evidence="7"/>
<dbReference type="RefSeq" id="WP_070111303.1">
    <property type="nucleotide sequence ID" value="NZ_LZFO01000051.1"/>
</dbReference>
<evidence type="ECO:0000313" key="8">
    <source>
        <dbReference type="Proteomes" id="UP000175744"/>
    </source>
</evidence>
<comment type="caution">
    <text evidence="7">The sequence shown here is derived from an EMBL/GenBank/DDBJ whole genome shotgun (WGS) entry which is preliminary data.</text>
</comment>
<dbReference type="Gene3D" id="3.40.640.10">
    <property type="entry name" value="Type I PLP-dependent aspartate aminotransferase-like (Major domain)"/>
    <property type="match status" value="1"/>
</dbReference>
<gene>
    <name evidence="7" type="primary">mdeA</name>
    <name evidence="7" type="ORF">CLOACE_22020</name>
</gene>
<dbReference type="Gene3D" id="3.90.1150.10">
    <property type="entry name" value="Aspartate Aminotransferase, domain 1"/>
    <property type="match status" value="1"/>
</dbReference>
<accession>A0A1E8EW94</accession>
<dbReference type="GO" id="GO:0005737">
    <property type="term" value="C:cytoplasm"/>
    <property type="evidence" value="ECO:0007669"/>
    <property type="project" value="TreeGrafter"/>
</dbReference>
<keyword evidence="3" id="KW-0808">Transferase</keyword>
<dbReference type="InterPro" id="IPR015422">
    <property type="entry name" value="PyrdxlP-dep_Trfase_small"/>
</dbReference>
<dbReference type="Proteomes" id="UP000175744">
    <property type="component" value="Unassembled WGS sequence"/>
</dbReference>
<dbReference type="STRING" id="1121290.CLAOCE_22020"/>
<dbReference type="PANTHER" id="PTHR43797:SF3">
    <property type="entry name" value="O-ACETYLHOMOSERINE SULFHYDRYLASE"/>
    <property type="match status" value="1"/>
</dbReference>
<dbReference type="InterPro" id="IPR006235">
    <property type="entry name" value="OAc-hSer/O-AcSer_sulfhydrylase"/>
</dbReference>
<dbReference type="GO" id="GO:0004124">
    <property type="term" value="F:cysteine synthase activity"/>
    <property type="evidence" value="ECO:0007669"/>
    <property type="project" value="TreeGrafter"/>
</dbReference>
<dbReference type="InterPro" id="IPR000277">
    <property type="entry name" value="Cys/Met-Metab_PyrdxlP-dep_enz"/>
</dbReference>
<dbReference type="GO" id="GO:0071269">
    <property type="term" value="P:L-homocysteine biosynthetic process"/>
    <property type="evidence" value="ECO:0007669"/>
    <property type="project" value="TreeGrafter"/>
</dbReference>
<evidence type="ECO:0000256" key="2">
    <source>
        <dbReference type="ARBA" id="ARBA00009077"/>
    </source>
</evidence>
<dbReference type="PANTHER" id="PTHR43797">
    <property type="entry name" value="HOMOCYSTEINE/CYSTEINE SYNTHASE"/>
    <property type="match status" value="1"/>
</dbReference>
<name>A0A1E8EW94_9CLOT</name>
<evidence type="ECO:0000256" key="1">
    <source>
        <dbReference type="ARBA" id="ARBA00001933"/>
    </source>
</evidence>
<comment type="similarity">
    <text evidence="2 6">Belongs to the trans-sulfuration enzymes family.</text>
</comment>
<reference evidence="7 8" key="1">
    <citation type="submission" date="2016-06" db="EMBL/GenBank/DDBJ databases">
        <title>Genome sequence of Clostridium acetireducens DSM 10703.</title>
        <authorList>
            <person name="Poehlein A."/>
            <person name="Fluechter S."/>
            <person name="Duerre P."/>
            <person name="Daniel R."/>
        </authorList>
    </citation>
    <scope>NUCLEOTIDE SEQUENCE [LARGE SCALE GENOMIC DNA]</scope>
    <source>
        <strain evidence="7 8">DSM 10703</strain>
    </source>
</reference>
<dbReference type="GO" id="GO:0030170">
    <property type="term" value="F:pyridoxal phosphate binding"/>
    <property type="evidence" value="ECO:0007669"/>
    <property type="project" value="InterPro"/>
</dbReference>
<dbReference type="GO" id="GO:0018826">
    <property type="term" value="F:methionine gamma-lyase activity"/>
    <property type="evidence" value="ECO:0007669"/>
    <property type="project" value="UniProtKB-EC"/>
</dbReference>
<keyword evidence="4 5" id="KW-0663">Pyridoxal phosphate</keyword>
<keyword evidence="7" id="KW-0456">Lyase</keyword>
<dbReference type="EMBL" id="LZFO01000051">
    <property type="protein sequence ID" value="OFH99523.1"/>
    <property type="molecule type" value="Genomic_DNA"/>
</dbReference>
<dbReference type="InterPro" id="IPR015424">
    <property type="entry name" value="PyrdxlP-dep_Trfase"/>
</dbReference>
<proteinExistence type="inferred from homology"/>
<dbReference type="OrthoDB" id="9780685at2"/>
<feature type="modified residue" description="N6-(pyridoxal phosphate)lysine" evidence="5">
    <location>
        <position position="208"/>
    </location>
</feature>
<protein>
    <submittedName>
        <fullName evidence="7">Methionine gamma-lyase</fullName>
        <ecNumber evidence="7">4.4.1.11</ecNumber>
    </submittedName>
</protein>
<evidence type="ECO:0000256" key="3">
    <source>
        <dbReference type="ARBA" id="ARBA00022679"/>
    </source>
</evidence>
<evidence type="ECO:0000313" key="7">
    <source>
        <dbReference type="EMBL" id="OFH99523.1"/>
    </source>
</evidence>
<dbReference type="FunFam" id="3.40.640.10:FF:000035">
    <property type="entry name" value="O-succinylhomoserine sulfhydrylase"/>
    <property type="match status" value="1"/>
</dbReference>
<dbReference type="SUPFAM" id="SSF53383">
    <property type="entry name" value="PLP-dependent transferases"/>
    <property type="match status" value="1"/>
</dbReference>
<dbReference type="GO" id="GO:0006535">
    <property type="term" value="P:cysteine biosynthetic process from serine"/>
    <property type="evidence" value="ECO:0007669"/>
    <property type="project" value="TreeGrafter"/>
</dbReference>
<dbReference type="PIRSF" id="PIRSF001434">
    <property type="entry name" value="CGS"/>
    <property type="match status" value="1"/>
</dbReference>
<dbReference type="AlphaFoldDB" id="A0A1E8EW94"/>
<dbReference type="PATRIC" id="fig|1121290.3.peg.2219"/>
<dbReference type="GO" id="GO:0019346">
    <property type="term" value="P:transsulfuration"/>
    <property type="evidence" value="ECO:0007669"/>
    <property type="project" value="InterPro"/>
</dbReference>
<dbReference type="Pfam" id="PF01053">
    <property type="entry name" value="Cys_Met_Meta_PP"/>
    <property type="match status" value="1"/>
</dbReference>
<sequence>MRGKWGLGTICVQGGYNPKSGEARVLPIIQSTTYKYEDPDQVTRLFDLQEEGHMYTRISNPTVEAFEEKINNLEGGVGAVATASGQSASLLAFLNICKSGDHIVSSSTIYGGTYNLLNVTLKKLGIDVTLIDPNASEDEIKSKIKENTKAIFGETIGNPGLNILDFHKFSKIAKEFKIPFIVDNTLATPYLCRPFELGANIVIHSTTKYTDGHATSVGGVVVDGGNFNWDNGKFNEFTEPDESYHGIKYWETFKEKAYIVKARVQLLRDLGNCMSPFNAFLNHLGLETLHLRMKKHSENALDLANWLEKNEKVNWVNYPLLNGSEGYELGNKYLKKGGSGILTFGIKGGIEAAKKFTKNLKITALVVHLGDARTSVLHPATTTHRQLSEKEQIKAGVAPDLIRVSVGIEDIEDIIEDFKQALDKID</sequence>
<dbReference type="InterPro" id="IPR015421">
    <property type="entry name" value="PyrdxlP-dep_Trfase_major"/>
</dbReference>
<dbReference type="CDD" id="cd00614">
    <property type="entry name" value="CGS_like"/>
    <property type="match status" value="1"/>
</dbReference>
<keyword evidence="8" id="KW-1185">Reference proteome</keyword>
<organism evidence="7 8">
    <name type="scientific">Clostridium acetireducens DSM 10703</name>
    <dbReference type="NCBI Taxonomy" id="1121290"/>
    <lineage>
        <taxon>Bacteria</taxon>
        <taxon>Bacillati</taxon>
        <taxon>Bacillota</taxon>
        <taxon>Clostridia</taxon>
        <taxon>Eubacteriales</taxon>
        <taxon>Clostridiaceae</taxon>
        <taxon>Clostridium</taxon>
    </lineage>
</organism>
<dbReference type="GO" id="GO:0003961">
    <property type="term" value="F:O-acetylhomoserine aminocarboxypropyltransferase activity"/>
    <property type="evidence" value="ECO:0007669"/>
    <property type="project" value="TreeGrafter"/>
</dbReference>
<dbReference type="NCBIfam" id="TIGR01326">
    <property type="entry name" value="OAH_OAS_sulfhy"/>
    <property type="match status" value="1"/>
</dbReference>